<dbReference type="OrthoDB" id="64220at2759"/>
<dbReference type="InterPro" id="IPR017926">
    <property type="entry name" value="GATASE"/>
</dbReference>
<organism evidence="14 15">
    <name type="scientific">Penicillium canariense</name>
    <dbReference type="NCBI Taxonomy" id="189055"/>
    <lineage>
        <taxon>Eukaryota</taxon>
        <taxon>Fungi</taxon>
        <taxon>Dikarya</taxon>
        <taxon>Ascomycota</taxon>
        <taxon>Pezizomycotina</taxon>
        <taxon>Eurotiomycetes</taxon>
        <taxon>Eurotiomycetidae</taxon>
        <taxon>Eurotiales</taxon>
        <taxon>Aspergillaceae</taxon>
        <taxon>Penicillium</taxon>
    </lineage>
</organism>
<dbReference type="AlphaFoldDB" id="A0A9W9IE31"/>
<dbReference type="GO" id="GO:0005737">
    <property type="term" value="C:cytoplasm"/>
    <property type="evidence" value="ECO:0007669"/>
    <property type="project" value="TreeGrafter"/>
</dbReference>
<keyword evidence="7" id="KW-0315">Glutamine amidotransferase</keyword>
<dbReference type="Gene3D" id="3.60.120.10">
    <property type="entry name" value="Anthranilate synthase"/>
    <property type="match status" value="1"/>
</dbReference>
<evidence type="ECO:0000256" key="10">
    <source>
        <dbReference type="SAM" id="MobiDB-lite"/>
    </source>
</evidence>
<dbReference type="InterPro" id="IPR015890">
    <property type="entry name" value="Chorismate_C"/>
</dbReference>
<evidence type="ECO:0000313" key="14">
    <source>
        <dbReference type="EMBL" id="KAJ5174509.1"/>
    </source>
</evidence>
<accession>A0A9W9IE31</accession>
<feature type="domain" description="Chorismate-utilising enzyme C-terminal" evidence="12">
    <location>
        <begin position="496"/>
        <end position="782"/>
    </location>
</feature>
<evidence type="ECO:0000259" key="12">
    <source>
        <dbReference type="Pfam" id="PF00425"/>
    </source>
</evidence>
<dbReference type="Gene3D" id="3.40.50.880">
    <property type="match status" value="1"/>
</dbReference>
<evidence type="ECO:0000259" key="13">
    <source>
        <dbReference type="Pfam" id="PF04715"/>
    </source>
</evidence>
<dbReference type="GO" id="GO:0008153">
    <property type="term" value="P:4-aminobenzoate biosynthetic process"/>
    <property type="evidence" value="ECO:0007669"/>
    <property type="project" value="TreeGrafter"/>
</dbReference>
<dbReference type="EC" id="2.6.1.85" evidence="4"/>
<dbReference type="InterPro" id="IPR006805">
    <property type="entry name" value="Anth_synth_I_N"/>
</dbReference>
<protein>
    <recommendedName>
        <fullName evidence="4">aminodeoxychorismate synthase</fullName>
        <ecNumber evidence="4">2.6.1.85</ecNumber>
    </recommendedName>
    <alternativeName>
        <fullName evidence="8">Para-aminobenzoate synthase</fullName>
    </alternativeName>
    <alternativeName>
        <fullName evidence="9">p-aminobenzoic acid synthase</fullName>
    </alternativeName>
</protein>
<dbReference type="RefSeq" id="XP_056546117.1">
    <property type="nucleotide sequence ID" value="XM_056682511.1"/>
</dbReference>
<comment type="catalytic activity">
    <reaction evidence="1">
        <text>chorismate + L-glutamine = 4-amino-4-deoxychorismate + L-glutamate</text>
        <dbReference type="Rhea" id="RHEA:11672"/>
        <dbReference type="ChEBI" id="CHEBI:29748"/>
        <dbReference type="ChEBI" id="CHEBI:29985"/>
        <dbReference type="ChEBI" id="CHEBI:58359"/>
        <dbReference type="ChEBI" id="CHEBI:58406"/>
        <dbReference type="EC" id="2.6.1.85"/>
    </reaction>
</comment>
<name>A0A9W9IE31_9EURO</name>
<dbReference type="GeneID" id="81421687"/>
<evidence type="ECO:0000256" key="8">
    <source>
        <dbReference type="ARBA" id="ARBA00031329"/>
    </source>
</evidence>
<evidence type="ECO:0000256" key="2">
    <source>
        <dbReference type="ARBA" id="ARBA00005009"/>
    </source>
</evidence>
<reference evidence="14" key="1">
    <citation type="submission" date="2022-11" db="EMBL/GenBank/DDBJ databases">
        <authorList>
            <person name="Petersen C."/>
        </authorList>
    </citation>
    <scope>NUCLEOTIDE SEQUENCE</scope>
    <source>
        <strain evidence="14">IBT 26290</strain>
    </source>
</reference>
<gene>
    <name evidence="14" type="ORF">N7482_000386</name>
</gene>
<evidence type="ECO:0000256" key="3">
    <source>
        <dbReference type="ARBA" id="ARBA00005970"/>
    </source>
</evidence>
<dbReference type="PRINTS" id="PR00097">
    <property type="entry name" value="ANTSNTHASEII"/>
</dbReference>
<comment type="caution">
    <text evidence="14">The sequence shown here is derived from an EMBL/GenBank/DDBJ whole genome shotgun (WGS) entry which is preliminary data.</text>
</comment>
<evidence type="ECO:0000256" key="7">
    <source>
        <dbReference type="ARBA" id="ARBA00022962"/>
    </source>
</evidence>
<feature type="domain" description="Glutamine amidotransferase" evidence="11">
    <location>
        <begin position="192"/>
        <end position="217"/>
    </location>
</feature>
<dbReference type="PANTHER" id="PTHR11236:SF18">
    <property type="entry name" value="AMINODEOXYCHORISMATE SYNTHASE"/>
    <property type="match status" value="1"/>
</dbReference>
<dbReference type="GO" id="GO:0046820">
    <property type="term" value="F:4-amino-4-deoxychorismate synthase activity"/>
    <property type="evidence" value="ECO:0007669"/>
    <property type="project" value="UniProtKB-EC"/>
</dbReference>
<dbReference type="InterPro" id="IPR019999">
    <property type="entry name" value="Anth_synth_I-like"/>
</dbReference>
<dbReference type="InterPro" id="IPR029062">
    <property type="entry name" value="Class_I_gatase-like"/>
</dbReference>
<comment type="pathway">
    <text evidence="2">Cofactor biosynthesis; tetrahydrofolate biosynthesis; 4-aminobenzoate from chorismate: step 1/2.</text>
</comment>
<dbReference type="GO" id="GO:0046656">
    <property type="term" value="P:folic acid biosynthetic process"/>
    <property type="evidence" value="ECO:0007669"/>
    <property type="project" value="UniProtKB-KW"/>
</dbReference>
<feature type="domain" description="Glutamine amidotransferase" evidence="11">
    <location>
        <begin position="8"/>
        <end position="138"/>
    </location>
</feature>
<feature type="compositionally biased region" description="Low complexity" evidence="10">
    <location>
        <begin position="466"/>
        <end position="480"/>
    </location>
</feature>
<dbReference type="Proteomes" id="UP001149163">
    <property type="component" value="Unassembled WGS sequence"/>
</dbReference>
<dbReference type="CDD" id="cd01743">
    <property type="entry name" value="GATase1_Anthranilate_Synthase"/>
    <property type="match status" value="1"/>
</dbReference>
<dbReference type="SUPFAM" id="SSF56322">
    <property type="entry name" value="ADC synthase"/>
    <property type="match status" value="1"/>
</dbReference>
<dbReference type="PROSITE" id="PS51273">
    <property type="entry name" value="GATASE_TYPE_1"/>
    <property type="match status" value="1"/>
</dbReference>
<keyword evidence="6" id="KW-0289">Folate biosynthesis</keyword>
<keyword evidence="15" id="KW-1185">Reference proteome</keyword>
<feature type="region of interest" description="Disordered" evidence="10">
    <location>
        <begin position="437"/>
        <end position="486"/>
    </location>
</feature>
<evidence type="ECO:0000256" key="5">
    <source>
        <dbReference type="ARBA" id="ARBA00022679"/>
    </source>
</evidence>
<evidence type="ECO:0000313" key="15">
    <source>
        <dbReference type="Proteomes" id="UP001149163"/>
    </source>
</evidence>
<evidence type="ECO:0000256" key="4">
    <source>
        <dbReference type="ARBA" id="ARBA00013139"/>
    </source>
</evidence>
<dbReference type="PANTHER" id="PTHR11236">
    <property type="entry name" value="AMINOBENZOATE/ANTHRANILATE SYNTHASE"/>
    <property type="match status" value="1"/>
</dbReference>
<dbReference type="PRINTS" id="PR00096">
    <property type="entry name" value="GATASE"/>
</dbReference>
<dbReference type="Pfam" id="PF04715">
    <property type="entry name" value="Anth_synt_I_N"/>
    <property type="match status" value="1"/>
</dbReference>
<dbReference type="EMBL" id="JAPQKN010000001">
    <property type="protein sequence ID" value="KAJ5174509.1"/>
    <property type="molecule type" value="Genomic_DNA"/>
</dbReference>
<sequence length="794" mass="88604">MVQPRILFIDAYDSFSNNIISLVERSLEVTVTKLTIDSQLPSNLHESYAGIIIGPGPGSPYKPADVGCIQHVWSLPEDQMLPVLGICLGFQSLVVHFGGAVERLPYPRHGIETDVQCCNDPLFVGIPKLRSVQYHSLHGVVGHTFEGEGLWDSHETCPELVPLAWDIDHTFSRAPPTPEDPRIALGRLNPTHILMSVKHQTKPFYGVQFHPESVCSSPEARQVICNWWQIAKEWNSHRQVSQPYGASEPSSVLSKTLNMESLNLAVIRDALKPSGDELVVLDSEMAQNSPLGNYSILGLVYPETLRLSYSAGDKQVRLQQGEELTTQILDGDDRHVFTFLKAFMESHKRLYGNEKSPFWGGLMGYISYEACLETLGIKAQSHPERPDVQFAFVERSIVIDHTARQLHIQSIKPDDHEWVNESATILDRLARPELFSEPKVSDDYAENGSTRSNSSSSLSKEDSLESSDTSYSSSPPSADLEGNKQVTRTVFTIPDEAAYTRKIRECKTEIQHGNSYELCLTDQTKIDISTPMPPWARYLRLRRVNPAPFGAFIRLGPITVLSSSPERFLSWTRPNKEDAVTCQFRPIKGTVKKRHENPDGSTHFVDLATAKEILASPKERAESLMIVDLIRHDLTGVENSSDVRTTSLMQVEEYESVYQLVTVIEGTMRPTCAAHDPKYQPLGMGIEVLAASLPPGSMTGAPKKRSCQLLRGIEEGKPRSIYSGVLGYMDVRGGGDFSVVIRTAFRWDDETTETDETWRIGAGGAITDMSQELAEWDEMHTKVDAVLRSFKLVH</sequence>
<evidence type="ECO:0000259" key="11">
    <source>
        <dbReference type="Pfam" id="PF00117"/>
    </source>
</evidence>
<dbReference type="InterPro" id="IPR006221">
    <property type="entry name" value="TrpG/PapA_dom"/>
</dbReference>
<dbReference type="InterPro" id="IPR005801">
    <property type="entry name" value="ADC_synthase"/>
</dbReference>
<proteinExistence type="inferred from homology"/>
<dbReference type="Pfam" id="PF00117">
    <property type="entry name" value="GATase"/>
    <property type="match status" value="2"/>
</dbReference>
<evidence type="ECO:0000256" key="1">
    <source>
        <dbReference type="ARBA" id="ARBA00001000"/>
    </source>
</evidence>
<reference evidence="14" key="2">
    <citation type="journal article" date="2023" name="IMA Fungus">
        <title>Comparative genomic study of the Penicillium genus elucidates a diverse pangenome and 15 lateral gene transfer events.</title>
        <authorList>
            <person name="Petersen C."/>
            <person name="Sorensen T."/>
            <person name="Nielsen M.R."/>
            <person name="Sondergaard T.E."/>
            <person name="Sorensen J.L."/>
            <person name="Fitzpatrick D.A."/>
            <person name="Frisvad J.C."/>
            <person name="Nielsen K.L."/>
        </authorList>
    </citation>
    <scope>NUCLEOTIDE SEQUENCE</scope>
    <source>
        <strain evidence="14">IBT 26290</strain>
    </source>
</reference>
<evidence type="ECO:0000256" key="6">
    <source>
        <dbReference type="ARBA" id="ARBA00022909"/>
    </source>
</evidence>
<comment type="similarity">
    <text evidence="3">In the C-terminal section; belongs to the anthranilate synthase component I family.</text>
</comment>
<dbReference type="GO" id="GO:0000162">
    <property type="term" value="P:L-tryptophan biosynthetic process"/>
    <property type="evidence" value="ECO:0007669"/>
    <property type="project" value="TreeGrafter"/>
</dbReference>
<feature type="domain" description="Anthranilate synthase component I N-terminal" evidence="13">
    <location>
        <begin position="272"/>
        <end position="408"/>
    </location>
</feature>
<dbReference type="Pfam" id="PF00425">
    <property type="entry name" value="Chorismate_bind"/>
    <property type="match status" value="1"/>
</dbReference>
<keyword evidence="5" id="KW-0808">Transferase</keyword>
<evidence type="ECO:0000256" key="9">
    <source>
        <dbReference type="ARBA" id="ARBA00031904"/>
    </source>
</evidence>
<feature type="compositionally biased region" description="Low complexity" evidence="10">
    <location>
        <begin position="449"/>
        <end position="458"/>
    </location>
</feature>
<dbReference type="SUPFAM" id="SSF52317">
    <property type="entry name" value="Class I glutamine amidotransferase-like"/>
    <property type="match status" value="1"/>
</dbReference>